<feature type="compositionally biased region" description="Acidic residues" evidence="7">
    <location>
        <begin position="1006"/>
        <end position="1029"/>
    </location>
</feature>
<keyword evidence="3 6" id="KW-0547">Nucleotide-binding</keyword>
<feature type="compositionally biased region" description="Polar residues" evidence="7">
    <location>
        <begin position="983"/>
        <end position="992"/>
    </location>
</feature>
<dbReference type="Gene3D" id="1.10.510.10">
    <property type="entry name" value="Transferase(Phosphotransferase) domain 1"/>
    <property type="match status" value="1"/>
</dbReference>
<dbReference type="PROSITE" id="PS50011">
    <property type="entry name" value="PROTEIN_KINASE_DOM"/>
    <property type="match status" value="1"/>
</dbReference>
<feature type="compositionally biased region" description="Polar residues" evidence="7">
    <location>
        <begin position="54"/>
        <end position="77"/>
    </location>
</feature>
<dbReference type="OrthoDB" id="68483at2759"/>
<evidence type="ECO:0000313" key="10">
    <source>
        <dbReference type="Proteomes" id="UP000095009"/>
    </source>
</evidence>
<accession>A0A1E3PL82</accession>
<feature type="region of interest" description="Disordered" evidence="7">
    <location>
        <begin position="964"/>
        <end position="1063"/>
    </location>
</feature>
<dbReference type="SMART" id="SM00220">
    <property type="entry name" value="S_TKc"/>
    <property type="match status" value="1"/>
</dbReference>
<evidence type="ECO:0000256" key="1">
    <source>
        <dbReference type="ARBA" id="ARBA00022527"/>
    </source>
</evidence>
<dbReference type="PROSITE" id="PS00107">
    <property type="entry name" value="PROTEIN_KINASE_ATP"/>
    <property type="match status" value="1"/>
</dbReference>
<feature type="region of interest" description="Disordered" evidence="7">
    <location>
        <begin position="889"/>
        <end position="915"/>
    </location>
</feature>
<dbReference type="InterPro" id="IPR011009">
    <property type="entry name" value="Kinase-like_dom_sf"/>
</dbReference>
<keyword evidence="1" id="KW-0723">Serine/threonine-protein kinase</keyword>
<evidence type="ECO:0000256" key="2">
    <source>
        <dbReference type="ARBA" id="ARBA00022679"/>
    </source>
</evidence>
<dbReference type="Gene3D" id="3.30.200.20">
    <property type="entry name" value="Phosphorylase Kinase, domain 1"/>
    <property type="match status" value="1"/>
</dbReference>
<gene>
    <name evidence="9" type="ORF">NADFUDRAFT_82625</name>
</gene>
<dbReference type="SUPFAM" id="SSF56112">
    <property type="entry name" value="Protein kinase-like (PK-like)"/>
    <property type="match status" value="1"/>
</dbReference>
<feature type="compositionally biased region" description="Polar residues" evidence="7">
    <location>
        <begin position="594"/>
        <end position="603"/>
    </location>
</feature>
<keyword evidence="10" id="KW-1185">Reference proteome</keyword>
<evidence type="ECO:0000256" key="3">
    <source>
        <dbReference type="ARBA" id="ARBA00022741"/>
    </source>
</evidence>
<feature type="compositionally biased region" description="Polar residues" evidence="7">
    <location>
        <begin position="672"/>
        <end position="699"/>
    </location>
</feature>
<feature type="compositionally biased region" description="Polar residues" evidence="7">
    <location>
        <begin position="7"/>
        <end position="19"/>
    </location>
</feature>
<dbReference type="FunFam" id="3.30.200.20:FF:000042">
    <property type="entry name" value="Aurora kinase A"/>
    <property type="match status" value="1"/>
</dbReference>
<evidence type="ECO:0000256" key="7">
    <source>
        <dbReference type="SAM" id="MobiDB-lite"/>
    </source>
</evidence>
<keyword evidence="2" id="KW-0808">Transferase</keyword>
<dbReference type="GO" id="GO:0005524">
    <property type="term" value="F:ATP binding"/>
    <property type="evidence" value="ECO:0007669"/>
    <property type="project" value="UniProtKB-UniRule"/>
</dbReference>
<sequence>MPPFESEIQTNTSNISPNSPLYGESPLYTSNSIHSTPRMYTMSEQGRGIPSPLPSQFPQLTHNTNYNPGQSTYSKNQAELDEYGTSDFPSKSSERPLSEPSSDTSGQPPLLPALQVPHDSYSRSEDNSANVSYQSIPGLFLTTSDPSSSPILVSSNSPSTVLPLTPTVRETHHITLNYDPYNRKTLLNHYEIFQELGRGQHGKVRLACDLETDEYVAIKVVDRVGKPRLDRLTSGASQEEKIKREIAILKKCIHPHIVRLREVMDDIKSRKIYLVLEYCQKGELQWKNPDTGEPSMTPDKARSTFRDLLLGVEFLHFQGIIHRDIKPANLLLSEDNVVKISDFGVSYASSIMNNNQDDEIELAKTAGTPAFFAPELCILDMDAPRKPITKKIDIWALGVTLYCFLFGKVPFTADSEYNLFKVISTQPVYFPDDEEFYANSEETTVPSRFLFDLPPDNSENSSTKPNKLFIPADLEDYNLSKDLINKLLEKNPDSRIEMSDIKRHSWVTKNMTAEQFTEFLRFNNSFVQTPINVSHEETKSAVTNITITHRIRKRLSKIGNTALHFAGLGLGRRKSVKDSESSIASMPDYESIDTDNSPSSHGSIESFYEFDRPSTRSSPHTTSDTYNLKSVKSRTSDGKNPYLPLTPTLLSTQCNVSDIGQITPMHDEECDTNNNGLSRHTSKSCESTKTTRSYNSEAESIQPPFSPFQAKPVKSPKSPVKSPKSPVKSPKSPMATGALESLNNIIQRSLSNSSGRGSNGVSRSNTSTGHNIYKRHNSIQTSDPEPALASVQSPQFSHPPPPPPSQSLTTAISYLPKINTDIEPGGYKDQLTNFKFRNAQYTYNSSPASPAAVRDGGSRGIGLPRPSPFGNSYIHSSFIADVMHDDDGMIPPRPISIPSQPRNQNQIKNQNSLHDSQIVGTVQREKETDFPQYFTNEEDSEEDNGELTLVLGPRKRADSMQALVDGESGKARSKSSSGGFSGLTKTLNQPGDSESDIGKDLTNLDLAEEENDKSEEEEDSNSDKSEDDNSPVGSSKLESRVCERPKTTSADGYGSTGYTRGDDDLRQNLFKTRLLKQVGVDVNDETVGKRKRGNSIAIGQLQRPKALFDL</sequence>
<feature type="region of interest" description="Disordered" evidence="7">
    <location>
        <begin position="1"/>
        <end position="129"/>
    </location>
</feature>
<feature type="compositionally biased region" description="Basic and acidic residues" evidence="7">
    <location>
        <begin position="1037"/>
        <end position="1046"/>
    </location>
</feature>
<dbReference type="GO" id="GO:0007165">
    <property type="term" value="P:signal transduction"/>
    <property type="evidence" value="ECO:0007669"/>
    <property type="project" value="TreeGrafter"/>
</dbReference>
<dbReference type="PANTHER" id="PTHR43895:SF152">
    <property type="entry name" value="SERINE_THREONINE-PROTEIN KINASE TOS3"/>
    <property type="match status" value="1"/>
</dbReference>
<keyword evidence="5 6" id="KW-0067">ATP-binding</keyword>
<dbReference type="STRING" id="857566.A0A1E3PL82"/>
<reference evidence="9 10" key="1">
    <citation type="journal article" date="2016" name="Proc. Natl. Acad. Sci. U.S.A.">
        <title>Comparative genomics of biotechnologically important yeasts.</title>
        <authorList>
            <person name="Riley R."/>
            <person name="Haridas S."/>
            <person name="Wolfe K.H."/>
            <person name="Lopes M.R."/>
            <person name="Hittinger C.T."/>
            <person name="Goeker M."/>
            <person name="Salamov A.A."/>
            <person name="Wisecaver J.H."/>
            <person name="Long T.M."/>
            <person name="Calvey C.H."/>
            <person name="Aerts A.L."/>
            <person name="Barry K.W."/>
            <person name="Choi C."/>
            <person name="Clum A."/>
            <person name="Coughlan A.Y."/>
            <person name="Deshpande S."/>
            <person name="Douglass A.P."/>
            <person name="Hanson S.J."/>
            <person name="Klenk H.-P."/>
            <person name="LaButti K.M."/>
            <person name="Lapidus A."/>
            <person name="Lindquist E.A."/>
            <person name="Lipzen A.M."/>
            <person name="Meier-Kolthoff J.P."/>
            <person name="Ohm R.A."/>
            <person name="Otillar R.P."/>
            <person name="Pangilinan J.L."/>
            <person name="Peng Y."/>
            <person name="Rokas A."/>
            <person name="Rosa C.A."/>
            <person name="Scheuner C."/>
            <person name="Sibirny A.A."/>
            <person name="Slot J.C."/>
            <person name="Stielow J.B."/>
            <person name="Sun H."/>
            <person name="Kurtzman C.P."/>
            <person name="Blackwell M."/>
            <person name="Grigoriev I.V."/>
            <person name="Jeffries T.W."/>
        </authorList>
    </citation>
    <scope>NUCLEOTIDE SEQUENCE [LARGE SCALE GENOMIC DNA]</scope>
    <source>
        <strain evidence="9 10">DSM 6958</strain>
    </source>
</reference>
<keyword evidence="4 9" id="KW-0418">Kinase</keyword>
<evidence type="ECO:0000256" key="5">
    <source>
        <dbReference type="ARBA" id="ARBA00022840"/>
    </source>
</evidence>
<feature type="region of interest" description="Disordered" evidence="7">
    <location>
        <begin position="670"/>
        <end position="735"/>
    </location>
</feature>
<dbReference type="PANTHER" id="PTHR43895">
    <property type="entry name" value="CALCIUM/CALMODULIN-DEPENDENT PROTEIN KINASE KINASE-RELATED"/>
    <property type="match status" value="1"/>
</dbReference>
<dbReference type="AlphaFoldDB" id="A0A1E3PL82"/>
<dbReference type="InterPro" id="IPR008271">
    <property type="entry name" value="Ser/Thr_kinase_AS"/>
</dbReference>
<feature type="compositionally biased region" description="Low complexity" evidence="7">
    <location>
        <begin position="615"/>
        <end position="625"/>
    </location>
</feature>
<dbReference type="GO" id="GO:0004674">
    <property type="term" value="F:protein serine/threonine kinase activity"/>
    <property type="evidence" value="ECO:0007669"/>
    <property type="project" value="UniProtKB-KW"/>
</dbReference>
<feature type="region of interest" description="Disordered" evidence="7">
    <location>
        <begin position="579"/>
        <end position="644"/>
    </location>
</feature>
<name>A0A1E3PL82_9ASCO</name>
<feature type="domain" description="Protein kinase" evidence="8">
    <location>
        <begin position="190"/>
        <end position="507"/>
    </location>
</feature>
<dbReference type="CDD" id="cd14008">
    <property type="entry name" value="STKc_LKB1_CaMKK"/>
    <property type="match status" value="1"/>
</dbReference>
<organism evidence="9 10">
    <name type="scientific">Nadsonia fulvescens var. elongata DSM 6958</name>
    <dbReference type="NCBI Taxonomy" id="857566"/>
    <lineage>
        <taxon>Eukaryota</taxon>
        <taxon>Fungi</taxon>
        <taxon>Dikarya</taxon>
        <taxon>Ascomycota</taxon>
        <taxon>Saccharomycotina</taxon>
        <taxon>Dipodascomycetes</taxon>
        <taxon>Dipodascales</taxon>
        <taxon>Dipodascales incertae sedis</taxon>
        <taxon>Nadsonia</taxon>
    </lineage>
</organism>
<dbReference type="InterPro" id="IPR017441">
    <property type="entry name" value="Protein_kinase_ATP_BS"/>
</dbReference>
<evidence type="ECO:0000259" key="8">
    <source>
        <dbReference type="PROSITE" id="PS50011"/>
    </source>
</evidence>
<feature type="binding site" evidence="6">
    <location>
        <position position="226"/>
    </location>
    <ligand>
        <name>ATP</name>
        <dbReference type="ChEBI" id="CHEBI:30616"/>
    </ligand>
</feature>
<feature type="region of interest" description="Disordered" evidence="7">
    <location>
        <begin position="749"/>
        <end position="809"/>
    </location>
</feature>
<feature type="compositionally biased region" description="Polar residues" evidence="7">
    <location>
        <begin position="903"/>
        <end position="915"/>
    </location>
</feature>
<feature type="compositionally biased region" description="Low complexity" evidence="7">
    <location>
        <begin position="711"/>
        <end position="733"/>
    </location>
</feature>
<dbReference type="Pfam" id="PF00069">
    <property type="entry name" value="Pkinase"/>
    <property type="match status" value="1"/>
</dbReference>
<dbReference type="FunFam" id="1.10.510.10:FF:000571">
    <property type="entry name" value="Maternal embryonic leucine zipper kinase"/>
    <property type="match status" value="1"/>
</dbReference>
<evidence type="ECO:0000313" key="9">
    <source>
        <dbReference type="EMBL" id="ODQ65597.1"/>
    </source>
</evidence>
<feature type="compositionally biased region" description="Low complexity" evidence="7">
    <location>
        <begin position="749"/>
        <end position="767"/>
    </location>
</feature>
<evidence type="ECO:0000256" key="4">
    <source>
        <dbReference type="ARBA" id="ARBA00022777"/>
    </source>
</evidence>
<evidence type="ECO:0000256" key="6">
    <source>
        <dbReference type="PROSITE-ProRule" id="PRU10141"/>
    </source>
</evidence>
<dbReference type="PROSITE" id="PS00108">
    <property type="entry name" value="PROTEIN_KINASE_ST"/>
    <property type="match status" value="1"/>
</dbReference>
<protein>
    <submittedName>
        <fullName evidence="9">Kinase-like protein</fullName>
    </submittedName>
</protein>
<dbReference type="Proteomes" id="UP000095009">
    <property type="component" value="Unassembled WGS sequence"/>
</dbReference>
<dbReference type="InterPro" id="IPR000719">
    <property type="entry name" value="Prot_kinase_dom"/>
</dbReference>
<dbReference type="EMBL" id="KV454409">
    <property type="protein sequence ID" value="ODQ65597.1"/>
    <property type="molecule type" value="Genomic_DNA"/>
</dbReference>
<proteinExistence type="predicted"/>